<dbReference type="EMBL" id="BEXD01000753">
    <property type="protein sequence ID" value="GBB89909.1"/>
    <property type="molecule type" value="Genomic_DNA"/>
</dbReference>
<accession>A0A2Z6QVN1</accession>
<reference evidence="2 3" key="1">
    <citation type="submission" date="2017-11" db="EMBL/GenBank/DDBJ databases">
        <title>The genome of Rhizophagus clarus HR1 reveals common genetic basis of auxotrophy among arbuscular mycorrhizal fungi.</title>
        <authorList>
            <person name="Kobayashi Y."/>
        </authorList>
    </citation>
    <scope>NUCLEOTIDE SEQUENCE [LARGE SCALE GENOMIC DNA]</scope>
    <source>
        <strain evidence="2 3">HR1</strain>
    </source>
</reference>
<feature type="compositionally biased region" description="Basic and acidic residues" evidence="1">
    <location>
        <begin position="55"/>
        <end position="67"/>
    </location>
</feature>
<dbReference type="AlphaFoldDB" id="A0A2Z6QVN1"/>
<sequence>MEIEETEDDLPTNLFHQQRLRRYTNQQITITKQEIAPELFTTDEESSENNSDNNNDNKHTGNTEIFKDYSLPDYEPVQDQIEPDTNTNMDFAVDNELSQKI</sequence>
<gene>
    <name evidence="2" type="ORF">RclHR1_16760005</name>
</gene>
<evidence type="ECO:0000313" key="2">
    <source>
        <dbReference type="EMBL" id="GBB89909.1"/>
    </source>
</evidence>
<feature type="region of interest" description="Disordered" evidence="1">
    <location>
        <begin position="30"/>
        <end position="101"/>
    </location>
</feature>
<proteinExistence type="predicted"/>
<evidence type="ECO:0000256" key="1">
    <source>
        <dbReference type="SAM" id="MobiDB-lite"/>
    </source>
</evidence>
<comment type="caution">
    <text evidence="2">The sequence shown here is derived from an EMBL/GenBank/DDBJ whole genome shotgun (WGS) entry which is preliminary data.</text>
</comment>
<dbReference type="Proteomes" id="UP000247702">
    <property type="component" value="Unassembled WGS sequence"/>
</dbReference>
<name>A0A2Z6QVN1_9GLOM</name>
<evidence type="ECO:0000313" key="3">
    <source>
        <dbReference type="Proteomes" id="UP000247702"/>
    </source>
</evidence>
<organism evidence="2 3">
    <name type="scientific">Rhizophagus clarus</name>
    <dbReference type="NCBI Taxonomy" id="94130"/>
    <lineage>
        <taxon>Eukaryota</taxon>
        <taxon>Fungi</taxon>
        <taxon>Fungi incertae sedis</taxon>
        <taxon>Mucoromycota</taxon>
        <taxon>Glomeromycotina</taxon>
        <taxon>Glomeromycetes</taxon>
        <taxon>Glomerales</taxon>
        <taxon>Glomeraceae</taxon>
        <taxon>Rhizophagus</taxon>
    </lineage>
</organism>
<protein>
    <submittedName>
        <fullName evidence="2">Uncharacterized protein</fullName>
    </submittedName>
</protein>
<keyword evidence="3" id="KW-1185">Reference proteome</keyword>